<feature type="domain" description="ABC transporter" evidence="10">
    <location>
        <begin position="312"/>
        <end position="556"/>
    </location>
</feature>
<evidence type="ECO:0000256" key="2">
    <source>
        <dbReference type="ARBA" id="ARBA00022448"/>
    </source>
</evidence>
<dbReference type="InterPro" id="IPR027417">
    <property type="entry name" value="P-loop_NTPase"/>
</dbReference>
<keyword evidence="5" id="KW-0067">ATP-binding</keyword>
<feature type="region of interest" description="Disordered" evidence="8">
    <location>
        <begin position="214"/>
        <end position="234"/>
    </location>
</feature>
<feature type="compositionally biased region" description="Acidic residues" evidence="8">
    <location>
        <begin position="131"/>
        <end position="141"/>
    </location>
</feature>
<feature type="transmembrane region" description="Helical" evidence="9">
    <location>
        <begin position="756"/>
        <end position="780"/>
    </location>
</feature>
<feature type="transmembrane region" description="Helical" evidence="9">
    <location>
        <begin position="800"/>
        <end position="822"/>
    </location>
</feature>
<dbReference type="InterPro" id="IPR050352">
    <property type="entry name" value="ABCG_transporters"/>
</dbReference>
<protein>
    <submittedName>
        <fullName evidence="11">White-brown complex homolog protein 30 (Putative non-intrinsic ABC protein 12) (WBC-related protein 1)</fullName>
    </submittedName>
</protein>
<evidence type="ECO:0000313" key="11">
    <source>
        <dbReference type="EMBL" id="CAK9013557.1"/>
    </source>
</evidence>
<comment type="caution">
    <text evidence="11">The sequence shown here is derived from an EMBL/GenBank/DDBJ whole genome shotgun (WGS) entry which is preliminary data.</text>
</comment>
<name>A0ABP0JGL9_9DINO</name>
<evidence type="ECO:0000256" key="8">
    <source>
        <dbReference type="SAM" id="MobiDB-lite"/>
    </source>
</evidence>
<keyword evidence="7 9" id="KW-0472">Membrane</keyword>
<evidence type="ECO:0000256" key="7">
    <source>
        <dbReference type="ARBA" id="ARBA00023136"/>
    </source>
</evidence>
<dbReference type="EMBL" id="CAXAMM010007206">
    <property type="protein sequence ID" value="CAK9013557.1"/>
    <property type="molecule type" value="Genomic_DNA"/>
</dbReference>
<feature type="transmembrane region" description="Helical" evidence="9">
    <location>
        <begin position="716"/>
        <end position="735"/>
    </location>
</feature>
<feature type="compositionally biased region" description="Low complexity" evidence="8">
    <location>
        <begin position="95"/>
        <end position="106"/>
    </location>
</feature>
<accession>A0ABP0JGL9</accession>
<evidence type="ECO:0000259" key="10">
    <source>
        <dbReference type="PROSITE" id="PS50893"/>
    </source>
</evidence>
<feature type="transmembrane region" description="Helical" evidence="9">
    <location>
        <begin position="262"/>
        <end position="280"/>
    </location>
</feature>
<keyword evidence="2" id="KW-0813">Transport</keyword>
<feature type="transmembrane region" description="Helical" evidence="9">
    <location>
        <begin position="960"/>
        <end position="978"/>
    </location>
</feature>
<dbReference type="SUPFAM" id="SSF52540">
    <property type="entry name" value="P-loop containing nucleoside triphosphate hydrolases"/>
    <property type="match status" value="1"/>
</dbReference>
<dbReference type="InterPro" id="IPR017871">
    <property type="entry name" value="ABC_transporter-like_CS"/>
</dbReference>
<feature type="transmembrane region" description="Helical" evidence="9">
    <location>
        <begin position="175"/>
        <end position="197"/>
    </location>
</feature>
<evidence type="ECO:0000256" key="1">
    <source>
        <dbReference type="ARBA" id="ARBA00004141"/>
    </source>
</evidence>
<dbReference type="Proteomes" id="UP001642464">
    <property type="component" value="Unassembled WGS sequence"/>
</dbReference>
<keyword evidence="12" id="KW-1185">Reference proteome</keyword>
<evidence type="ECO:0000256" key="4">
    <source>
        <dbReference type="ARBA" id="ARBA00022741"/>
    </source>
</evidence>
<reference evidence="11 12" key="1">
    <citation type="submission" date="2024-02" db="EMBL/GenBank/DDBJ databases">
        <authorList>
            <person name="Chen Y."/>
            <person name="Shah S."/>
            <person name="Dougan E. K."/>
            <person name="Thang M."/>
            <person name="Chan C."/>
        </authorList>
    </citation>
    <scope>NUCLEOTIDE SEQUENCE [LARGE SCALE GENOMIC DNA]</scope>
</reference>
<dbReference type="InterPro" id="IPR003593">
    <property type="entry name" value="AAA+_ATPase"/>
</dbReference>
<proteinExistence type="predicted"/>
<keyword evidence="3 9" id="KW-0812">Transmembrane</keyword>
<feature type="transmembrane region" description="Helical" evidence="9">
    <location>
        <begin position="687"/>
        <end position="704"/>
    </location>
</feature>
<dbReference type="PROSITE" id="PS50893">
    <property type="entry name" value="ABC_TRANSPORTER_2"/>
    <property type="match status" value="1"/>
</dbReference>
<feature type="compositionally biased region" description="Acidic residues" evidence="8">
    <location>
        <begin position="14"/>
        <end position="35"/>
    </location>
</feature>
<sequence>MSDGTSEPRREIEAAEEDEAPSDDESGCSEDDEEERAALERERAELMEQLALFRNIASAGPLFDATAAGSPATTTDDVEDQMLAGSQIETQPLAPGAARALAAPPATGSLPSSSAKMANGARARTRSSAGDDNEDSDDQDIDTANAFDHKEERYRDNEETARRCAMNLGDEVVRAVARAGWFFLVANVHFALLPYSYVRNSMINGPVNRLRKRAREDGEDGGGWDANDSKTIRPRSTTTTYSAMQNFLRSEGHVGLFPRPRVVLVLVLGVALFVLVAVATQDEFIFGPVEPEPTFPTTSRPKENSTVLPVEVSFENVGCTVPGLQYPILHNVSGTIPAGQITGILGPSGAGKSTLGAILMGRGDRMCKPTTGTVFLNGEEQSLNVILDRVGFVPQSDALLEDLTVEESLLFSASWRLPWHFTEKDRREALEETLELLDLENIRHERIGGLNKRGISGGEKKRVSIGVELIASPSVLVMDEPTSGLDGAAAFKLMRRLRNIANRKGVSVVVVLHVPSARVFQLLDNLILLQHGEAVYVGPRQDVVTLWERIGVRLRDHAHLQLTTPELLLDVLAGVIPYPDHICPFDKAQQQLYGDATWSCANLPTLPQWWRSLPESAAFSFSEAGPRLAGDPDEEDCEDVPKRFNGRKRCENRRLRRIFPRVAKPGLLRQVWLWIDVLGKFMVRRGVFFEALSTIMIAIFSAWVRSYSNSWDSRAMAALIVSVTIAALGSFSAVFQDNAPPVKRAADSGMVLGAHHNALVALGIFRSFCVANLFAIAYHLTLWVRTGDRKVLALWRHSELSYIILLGYCVNWAVAALMCVFAQHDFRTTCVLTIGYLLWTHVFAMYSPNKRQIELDSHFMENRFQLKRIIRQQCAMSPARYYIEAIVLWDKVPHSDNGNGLAGRQFVLDYFGYRDEDLSTCLSTLVVFFLSLVIIRWFVFGYVNSSDFHTLYDQPLFLKFYLKLQFSLSLSLAMLLAAREKGLLELVARRVGGGSAKKEQ</sequence>
<dbReference type="InterPro" id="IPR003439">
    <property type="entry name" value="ABC_transporter-like_ATP-bd"/>
</dbReference>
<evidence type="ECO:0000313" key="12">
    <source>
        <dbReference type="Proteomes" id="UP001642464"/>
    </source>
</evidence>
<dbReference type="PROSITE" id="PS00211">
    <property type="entry name" value="ABC_TRANSPORTER_1"/>
    <property type="match status" value="1"/>
</dbReference>
<evidence type="ECO:0000256" key="5">
    <source>
        <dbReference type="ARBA" id="ARBA00022840"/>
    </source>
</evidence>
<dbReference type="Pfam" id="PF00005">
    <property type="entry name" value="ABC_tran"/>
    <property type="match status" value="1"/>
</dbReference>
<evidence type="ECO:0000256" key="9">
    <source>
        <dbReference type="SAM" id="Phobius"/>
    </source>
</evidence>
<feature type="compositionally biased region" description="Basic and acidic residues" evidence="8">
    <location>
        <begin position="147"/>
        <end position="160"/>
    </location>
</feature>
<feature type="transmembrane region" description="Helical" evidence="9">
    <location>
        <begin position="921"/>
        <end position="940"/>
    </location>
</feature>
<comment type="subcellular location">
    <subcellularLocation>
        <location evidence="1">Membrane</location>
        <topology evidence="1">Multi-pass membrane protein</topology>
    </subcellularLocation>
</comment>
<feature type="compositionally biased region" description="Basic and acidic residues" evidence="8">
    <location>
        <begin position="1"/>
        <end position="13"/>
    </location>
</feature>
<feature type="region of interest" description="Disordered" evidence="8">
    <location>
        <begin position="95"/>
        <end position="160"/>
    </location>
</feature>
<keyword evidence="4" id="KW-0547">Nucleotide-binding</keyword>
<organism evidence="11 12">
    <name type="scientific">Durusdinium trenchii</name>
    <dbReference type="NCBI Taxonomy" id="1381693"/>
    <lineage>
        <taxon>Eukaryota</taxon>
        <taxon>Sar</taxon>
        <taxon>Alveolata</taxon>
        <taxon>Dinophyceae</taxon>
        <taxon>Suessiales</taxon>
        <taxon>Symbiodiniaceae</taxon>
        <taxon>Durusdinium</taxon>
    </lineage>
</organism>
<dbReference type="Gene3D" id="3.40.50.300">
    <property type="entry name" value="P-loop containing nucleotide triphosphate hydrolases"/>
    <property type="match status" value="1"/>
</dbReference>
<keyword evidence="6 9" id="KW-1133">Transmembrane helix</keyword>
<dbReference type="SMART" id="SM00382">
    <property type="entry name" value="AAA"/>
    <property type="match status" value="1"/>
</dbReference>
<gene>
    <name evidence="11" type="ORF">SCF082_LOCUS11981</name>
</gene>
<dbReference type="PANTHER" id="PTHR48041">
    <property type="entry name" value="ABC TRANSPORTER G FAMILY MEMBER 28"/>
    <property type="match status" value="1"/>
</dbReference>
<dbReference type="PANTHER" id="PTHR48041:SF91">
    <property type="entry name" value="ABC TRANSPORTER G FAMILY MEMBER 28"/>
    <property type="match status" value="1"/>
</dbReference>
<evidence type="ECO:0000256" key="6">
    <source>
        <dbReference type="ARBA" id="ARBA00022989"/>
    </source>
</evidence>
<evidence type="ECO:0000256" key="3">
    <source>
        <dbReference type="ARBA" id="ARBA00022692"/>
    </source>
</evidence>
<feature type="region of interest" description="Disordered" evidence="8">
    <location>
        <begin position="1"/>
        <end position="39"/>
    </location>
</feature>